<evidence type="ECO:0000256" key="13">
    <source>
        <dbReference type="SAM" id="MobiDB-lite"/>
    </source>
</evidence>
<feature type="transmembrane region" description="Helical" evidence="14">
    <location>
        <begin position="102"/>
        <end position="122"/>
    </location>
</feature>
<keyword evidence="17" id="KW-1185">Reference proteome</keyword>
<evidence type="ECO:0000256" key="6">
    <source>
        <dbReference type="ARBA" id="ARBA00022692"/>
    </source>
</evidence>
<feature type="transmembrane region" description="Helical" evidence="14">
    <location>
        <begin position="170"/>
        <end position="191"/>
    </location>
</feature>
<keyword evidence="7" id="KW-0479">Metal-binding</keyword>
<comment type="similarity">
    <text evidence="12">Belongs to the cytochrome b561 family.</text>
</comment>
<dbReference type="Pfam" id="PF01292">
    <property type="entry name" value="Ni_hydr_CYTB"/>
    <property type="match status" value="1"/>
</dbReference>
<keyword evidence="9 14" id="KW-1133">Transmembrane helix</keyword>
<keyword evidence="11 14" id="KW-0472">Membrane</keyword>
<keyword evidence="6 14" id="KW-0812">Transmembrane</keyword>
<feature type="transmembrane region" description="Helical" evidence="14">
    <location>
        <begin position="64"/>
        <end position="81"/>
    </location>
</feature>
<evidence type="ECO:0000256" key="3">
    <source>
        <dbReference type="ARBA" id="ARBA00022448"/>
    </source>
</evidence>
<proteinExistence type="inferred from homology"/>
<dbReference type="InterPro" id="IPR052168">
    <property type="entry name" value="Cytochrome_b561_oxidase"/>
</dbReference>
<dbReference type="GO" id="GO:0020037">
    <property type="term" value="F:heme binding"/>
    <property type="evidence" value="ECO:0007669"/>
    <property type="project" value="TreeGrafter"/>
</dbReference>
<evidence type="ECO:0000256" key="12">
    <source>
        <dbReference type="ARBA" id="ARBA00037975"/>
    </source>
</evidence>
<evidence type="ECO:0000256" key="2">
    <source>
        <dbReference type="ARBA" id="ARBA00004651"/>
    </source>
</evidence>
<comment type="subcellular location">
    <subcellularLocation>
        <location evidence="2">Cell membrane</location>
        <topology evidence="2">Multi-pass membrane protein</topology>
    </subcellularLocation>
</comment>
<protein>
    <submittedName>
        <fullName evidence="16">Cytochrome b</fullName>
    </submittedName>
</protein>
<dbReference type="PANTHER" id="PTHR30529:SF1">
    <property type="entry name" value="CYTOCHROME B561 HOMOLOG 2"/>
    <property type="match status" value="1"/>
</dbReference>
<dbReference type="AlphaFoldDB" id="A0A4U1HH93"/>
<dbReference type="SUPFAM" id="SSF81342">
    <property type="entry name" value="Transmembrane di-heme cytochromes"/>
    <property type="match status" value="1"/>
</dbReference>
<evidence type="ECO:0000256" key="10">
    <source>
        <dbReference type="ARBA" id="ARBA00023004"/>
    </source>
</evidence>
<dbReference type="GO" id="GO:0005886">
    <property type="term" value="C:plasma membrane"/>
    <property type="evidence" value="ECO:0007669"/>
    <property type="project" value="UniProtKB-SubCell"/>
</dbReference>
<comment type="caution">
    <text evidence="16">The sequence shown here is derived from an EMBL/GenBank/DDBJ whole genome shotgun (WGS) entry which is preliminary data.</text>
</comment>
<dbReference type="OrthoDB" id="8536275at2"/>
<dbReference type="Proteomes" id="UP000305539">
    <property type="component" value="Unassembled WGS sequence"/>
</dbReference>
<reference evidence="16 17" key="1">
    <citation type="submission" date="2019-04" db="EMBL/GenBank/DDBJ databases">
        <title>Trinickia sp. 7GSK02, isolated from subtropical forest soil.</title>
        <authorList>
            <person name="Gao Z.-H."/>
            <person name="Qiu L.-H."/>
        </authorList>
    </citation>
    <scope>NUCLEOTIDE SEQUENCE [LARGE SCALE GENOMIC DNA]</scope>
    <source>
        <strain evidence="16 17">7GSK02</strain>
    </source>
</reference>
<dbReference type="InterPro" id="IPR016174">
    <property type="entry name" value="Di-haem_cyt_TM"/>
</dbReference>
<evidence type="ECO:0000256" key="11">
    <source>
        <dbReference type="ARBA" id="ARBA00023136"/>
    </source>
</evidence>
<comment type="cofactor">
    <cofactor evidence="1">
        <name>heme b</name>
        <dbReference type="ChEBI" id="CHEBI:60344"/>
    </cofactor>
</comment>
<gene>
    <name evidence="16" type="ORF">FAZ69_29145</name>
</gene>
<evidence type="ECO:0000313" key="17">
    <source>
        <dbReference type="Proteomes" id="UP000305539"/>
    </source>
</evidence>
<sequence length="203" mass="22557">MTTPAEIPASPPGSPHRAEPASRYSRTAMILHWLIAVGIIGNVALALSVDLLPDDWIRPVIDTHKSIGITVLGLVLLRILWRAGHRPPPLPKAFPAWERASAHAAHLLLYVLMIGLPLSGWLHDSAWKDAATHPLVLFHLVPWPRFSSVMNLDPAFKEHLHDVFGAVHTWFGYVLYAVLALHIGGALKHELIDRESVLRRMLP</sequence>
<keyword evidence="4" id="KW-1003">Cell membrane</keyword>
<keyword evidence="10" id="KW-0408">Iron</keyword>
<dbReference type="GO" id="GO:0046872">
    <property type="term" value="F:metal ion binding"/>
    <property type="evidence" value="ECO:0007669"/>
    <property type="project" value="UniProtKB-KW"/>
</dbReference>
<accession>A0A4U1HH93</accession>
<dbReference type="PANTHER" id="PTHR30529">
    <property type="entry name" value="CYTOCHROME B561"/>
    <property type="match status" value="1"/>
</dbReference>
<name>A0A4U1HH93_9BURK</name>
<evidence type="ECO:0000256" key="7">
    <source>
        <dbReference type="ARBA" id="ARBA00022723"/>
    </source>
</evidence>
<keyword evidence="8" id="KW-0249">Electron transport</keyword>
<evidence type="ECO:0000256" key="8">
    <source>
        <dbReference type="ARBA" id="ARBA00022982"/>
    </source>
</evidence>
<dbReference type="GO" id="GO:0009055">
    <property type="term" value="F:electron transfer activity"/>
    <property type="evidence" value="ECO:0007669"/>
    <property type="project" value="InterPro"/>
</dbReference>
<evidence type="ECO:0000256" key="4">
    <source>
        <dbReference type="ARBA" id="ARBA00022475"/>
    </source>
</evidence>
<organism evidence="16 17">
    <name type="scientific">Trinickia terrae</name>
    <dbReference type="NCBI Taxonomy" id="2571161"/>
    <lineage>
        <taxon>Bacteria</taxon>
        <taxon>Pseudomonadati</taxon>
        <taxon>Pseudomonadota</taxon>
        <taxon>Betaproteobacteria</taxon>
        <taxon>Burkholderiales</taxon>
        <taxon>Burkholderiaceae</taxon>
        <taxon>Trinickia</taxon>
    </lineage>
</organism>
<evidence type="ECO:0000313" key="16">
    <source>
        <dbReference type="EMBL" id="TKC80382.1"/>
    </source>
</evidence>
<dbReference type="RefSeq" id="WP_136898562.1">
    <property type="nucleotide sequence ID" value="NZ_SWJE01000020.1"/>
</dbReference>
<feature type="region of interest" description="Disordered" evidence="13">
    <location>
        <begin position="1"/>
        <end position="20"/>
    </location>
</feature>
<evidence type="ECO:0000256" key="5">
    <source>
        <dbReference type="ARBA" id="ARBA00022617"/>
    </source>
</evidence>
<evidence type="ECO:0000256" key="1">
    <source>
        <dbReference type="ARBA" id="ARBA00001970"/>
    </source>
</evidence>
<keyword evidence="5" id="KW-0349">Heme</keyword>
<feature type="domain" description="Cytochrome b561 bacterial/Ni-hydrogenase" evidence="15">
    <location>
        <begin position="23"/>
        <end position="203"/>
    </location>
</feature>
<dbReference type="GO" id="GO:0022904">
    <property type="term" value="P:respiratory electron transport chain"/>
    <property type="evidence" value="ECO:0007669"/>
    <property type="project" value="InterPro"/>
</dbReference>
<evidence type="ECO:0000256" key="9">
    <source>
        <dbReference type="ARBA" id="ARBA00022989"/>
    </source>
</evidence>
<feature type="transmembrane region" description="Helical" evidence="14">
    <location>
        <begin position="30"/>
        <end position="52"/>
    </location>
</feature>
<evidence type="ECO:0000259" key="15">
    <source>
        <dbReference type="Pfam" id="PF01292"/>
    </source>
</evidence>
<dbReference type="EMBL" id="SWJE01000020">
    <property type="protein sequence ID" value="TKC80382.1"/>
    <property type="molecule type" value="Genomic_DNA"/>
</dbReference>
<keyword evidence="3" id="KW-0813">Transport</keyword>
<dbReference type="InterPro" id="IPR011577">
    <property type="entry name" value="Cyt_b561_bac/Ni-Hgenase"/>
</dbReference>
<evidence type="ECO:0000256" key="14">
    <source>
        <dbReference type="SAM" id="Phobius"/>
    </source>
</evidence>